<dbReference type="GO" id="GO:0005506">
    <property type="term" value="F:iron ion binding"/>
    <property type="evidence" value="ECO:0007669"/>
    <property type="project" value="InterPro"/>
</dbReference>
<dbReference type="SMART" id="SM01008">
    <property type="entry name" value="Ald_Xan_dh_C"/>
    <property type="match status" value="1"/>
</dbReference>
<proteinExistence type="predicted"/>
<keyword evidence="2" id="KW-0560">Oxidoreductase</keyword>
<dbReference type="InterPro" id="IPR037165">
    <property type="entry name" value="AldOxase/xan_DH_Mopterin-bd_sf"/>
</dbReference>
<dbReference type="InterPro" id="IPR008274">
    <property type="entry name" value="AldOxase/xan_DH_MoCoBD1"/>
</dbReference>
<accession>A0A382UBX6</accession>
<protein>
    <recommendedName>
        <fullName evidence="3">Aldehyde oxidase/xanthine dehydrogenase a/b hammerhead domain-containing protein</fullName>
    </recommendedName>
</protein>
<dbReference type="Pfam" id="PF01315">
    <property type="entry name" value="Ald_Xan_dh_C"/>
    <property type="match status" value="1"/>
</dbReference>
<sequence length="217" mass="24078">MTTTKNNLGIGVSLPRKEDRRFLLGHGLYVADVHVPGILDIAFLRSSNAHGRLRGVEIPEGEEDRVFTAGHLTRLKPVRVESSIPGFKPADHYALATNKVRFAGECIAACLGNNRAEAEDLVDATFANIEELPALSEPLTARNDTLSLVHDEWGDNVYVQRDFEGGDIDSVRDAPVVVTRDYRMNRQSVSPLEPRAVLAYWDKRADELVVYLSTQIP</sequence>
<reference evidence="4" key="1">
    <citation type="submission" date="2018-05" db="EMBL/GenBank/DDBJ databases">
        <authorList>
            <person name="Lanie J.A."/>
            <person name="Ng W.-L."/>
            <person name="Kazmierczak K.M."/>
            <person name="Andrzejewski T.M."/>
            <person name="Davidsen T.M."/>
            <person name="Wayne K.J."/>
            <person name="Tettelin H."/>
            <person name="Glass J.I."/>
            <person name="Rusch D."/>
            <person name="Podicherti R."/>
            <person name="Tsui H.-C.T."/>
            <person name="Winkler M.E."/>
        </authorList>
    </citation>
    <scope>NUCLEOTIDE SEQUENCE</scope>
</reference>
<evidence type="ECO:0000256" key="2">
    <source>
        <dbReference type="ARBA" id="ARBA00023002"/>
    </source>
</evidence>
<feature type="non-terminal residue" evidence="4">
    <location>
        <position position="217"/>
    </location>
</feature>
<feature type="domain" description="Aldehyde oxidase/xanthine dehydrogenase a/b hammerhead" evidence="3">
    <location>
        <begin position="24"/>
        <end position="133"/>
    </location>
</feature>
<dbReference type="GO" id="GO:0016491">
    <property type="term" value="F:oxidoreductase activity"/>
    <property type="evidence" value="ECO:0007669"/>
    <property type="project" value="UniProtKB-KW"/>
</dbReference>
<dbReference type="EMBL" id="UINC01142800">
    <property type="protein sequence ID" value="SVD31355.1"/>
    <property type="molecule type" value="Genomic_DNA"/>
</dbReference>
<dbReference type="Gene3D" id="3.30.365.10">
    <property type="entry name" value="Aldehyde oxidase/xanthine dehydrogenase, molybdopterin binding domain"/>
    <property type="match status" value="2"/>
</dbReference>
<name>A0A382UBX6_9ZZZZ</name>
<evidence type="ECO:0000313" key="4">
    <source>
        <dbReference type="EMBL" id="SVD31355.1"/>
    </source>
</evidence>
<dbReference type="Pfam" id="PF02738">
    <property type="entry name" value="MoCoBD_1"/>
    <property type="match status" value="1"/>
</dbReference>
<dbReference type="InterPro" id="IPR016208">
    <property type="entry name" value="Ald_Oxase/xanthine_DH-like"/>
</dbReference>
<dbReference type="Gene3D" id="3.90.1170.50">
    <property type="entry name" value="Aldehyde oxidase/xanthine dehydrogenase, a/b hammerhead"/>
    <property type="match status" value="1"/>
</dbReference>
<keyword evidence="1" id="KW-0500">Molybdenum</keyword>
<dbReference type="AlphaFoldDB" id="A0A382UBX6"/>
<evidence type="ECO:0000259" key="3">
    <source>
        <dbReference type="SMART" id="SM01008"/>
    </source>
</evidence>
<dbReference type="InterPro" id="IPR036856">
    <property type="entry name" value="Ald_Oxase/Xan_DH_a/b_sf"/>
</dbReference>
<dbReference type="SUPFAM" id="SSF56003">
    <property type="entry name" value="Molybdenum cofactor-binding domain"/>
    <property type="match status" value="1"/>
</dbReference>
<dbReference type="PANTHER" id="PTHR11908:SF132">
    <property type="entry name" value="ALDEHYDE OXIDASE 1-RELATED"/>
    <property type="match status" value="1"/>
</dbReference>
<dbReference type="PANTHER" id="PTHR11908">
    <property type="entry name" value="XANTHINE DEHYDROGENASE"/>
    <property type="match status" value="1"/>
</dbReference>
<dbReference type="SUPFAM" id="SSF54665">
    <property type="entry name" value="CO dehydrogenase molybdoprotein N-domain-like"/>
    <property type="match status" value="1"/>
</dbReference>
<organism evidence="4">
    <name type="scientific">marine metagenome</name>
    <dbReference type="NCBI Taxonomy" id="408172"/>
    <lineage>
        <taxon>unclassified sequences</taxon>
        <taxon>metagenomes</taxon>
        <taxon>ecological metagenomes</taxon>
    </lineage>
</organism>
<dbReference type="InterPro" id="IPR000674">
    <property type="entry name" value="Ald_Oxase/Xan_DH_a/b"/>
</dbReference>
<gene>
    <name evidence="4" type="ORF">METZ01_LOCUS384209</name>
</gene>
<evidence type="ECO:0000256" key="1">
    <source>
        <dbReference type="ARBA" id="ARBA00022505"/>
    </source>
</evidence>